<proteinExistence type="predicted"/>
<name>A0A812EDG5_ACAPH</name>
<accession>A0A812EDG5</accession>
<sequence>MQENHLDNMDFTMVTFIFPLHCLFVHYFHFSLTFSLSLSLSLSFSLLFPHFPSFLLFRERFPPTYLCLSRIPSLLPSIFLPFFLSLFFPSFLIYIYPPASSYFSRPFFLILIPSFFLPSSLPFYFMRLYLSLVPFPFFCLRPSFSFKKPKQS</sequence>
<keyword evidence="1" id="KW-0812">Transmembrane</keyword>
<keyword evidence="1" id="KW-0472">Membrane</keyword>
<feature type="transmembrane region" description="Helical" evidence="1">
    <location>
        <begin position="102"/>
        <end position="125"/>
    </location>
</feature>
<dbReference type="EMBL" id="CAHIKZ030005316">
    <property type="protein sequence ID" value="CAE1322400.1"/>
    <property type="molecule type" value="Genomic_DNA"/>
</dbReference>
<reference evidence="2" key="1">
    <citation type="submission" date="2021-01" db="EMBL/GenBank/DDBJ databases">
        <authorList>
            <person name="Li R."/>
            <person name="Bekaert M."/>
        </authorList>
    </citation>
    <scope>NUCLEOTIDE SEQUENCE</scope>
    <source>
        <strain evidence="2">Farmed</strain>
    </source>
</reference>
<keyword evidence="3" id="KW-1185">Reference proteome</keyword>
<organism evidence="2 3">
    <name type="scientific">Acanthosepion pharaonis</name>
    <name type="common">Pharaoh cuttlefish</name>
    <name type="synonym">Sepia pharaonis</name>
    <dbReference type="NCBI Taxonomy" id="158019"/>
    <lineage>
        <taxon>Eukaryota</taxon>
        <taxon>Metazoa</taxon>
        <taxon>Spiralia</taxon>
        <taxon>Lophotrochozoa</taxon>
        <taxon>Mollusca</taxon>
        <taxon>Cephalopoda</taxon>
        <taxon>Coleoidea</taxon>
        <taxon>Decapodiformes</taxon>
        <taxon>Sepiida</taxon>
        <taxon>Sepiina</taxon>
        <taxon>Sepiidae</taxon>
        <taxon>Acanthosepion</taxon>
    </lineage>
</organism>
<evidence type="ECO:0000256" key="1">
    <source>
        <dbReference type="SAM" id="Phobius"/>
    </source>
</evidence>
<keyword evidence="1" id="KW-1133">Transmembrane helix</keyword>
<protein>
    <submittedName>
        <fullName evidence="2">Uncharacterized protein</fullName>
    </submittedName>
</protein>
<feature type="transmembrane region" description="Helical" evidence="1">
    <location>
        <begin position="12"/>
        <end position="30"/>
    </location>
</feature>
<gene>
    <name evidence="2" type="ORF">SPHA_72371</name>
</gene>
<comment type="caution">
    <text evidence="2">The sequence shown here is derived from an EMBL/GenBank/DDBJ whole genome shotgun (WGS) entry which is preliminary data.</text>
</comment>
<feature type="transmembrane region" description="Helical" evidence="1">
    <location>
        <begin position="36"/>
        <end position="57"/>
    </location>
</feature>
<evidence type="ECO:0000313" key="3">
    <source>
        <dbReference type="Proteomes" id="UP000597762"/>
    </source>
</evidence>
<dbReference type="AlphaFoldDB" id="A0A812EDG5"/>
<evidence type="ECO:0000313" key="2">
    <source>
        <dbReference type="EMBL" id="CAE1322400.1"/>
    </source>
</evidence>
<dbReference type="Proteomes" id="UP000597762">
    <property type="component" value="Unassembled WGS sequence"/>
</dbReference>
<feature type="transmembrane region" description="Helical" evidence="1">
    <location>
        <begin position="78"/>
        <end position="96"/>
    </location>
</feature>